<evidence type="ECO:0000313" key="1">
    <source>
        <dbReference type="EMBL" id="KGE85130.1"/>
    </source>
</evidence>
<name>A0A098RYY2_9BACT</name>
<dbReference type="STRING" id="1524460.IX84_28995"/>
<dbReference type="Proteomes" id="UP000029736">
    <property type="component" value="Unassembled WGS sequence"/>
</dbReference>
<dbReference type="AlphaFoldDB" id="A0A098RYY2"/>
<comment type="caution">
    <text evidence="1">The sequence shown here is derived from an EMBL/GenBank/DDBJ whole genome shotgun (WGS) entry which is preliminary data.</text>
</comment>
<keyword evidence="2" id="KW-1185">Reference proteome</keyword>
<organism evidence="1 2">
    <name type="scientific">Phaeodactylibacter xiamenensis</name>
    <dbReference type="NCBI Taxonomy" id="1524460"/>
    <lineage>
        <taxon>Bacteria</taxon>
        <taxon>Pseudomonadati</taxon>
        <taxon>Bacteroidota</taxon>
        <taxon>Saprospiria</taxon>
        <taxon>Saprospirales</taxon>
        <taxon>Haliscomenobacteraceae</taxon>
        <taxon>Phaeodactylibacter</taxon>
    </lineage>
</organism>
<sequence>MESQKMDKADLYNWVISLSDNFDEIERNSDEYLDFSIRQGSTWYQITHSLIYNTDWSRGAYLRIIEEKIKGLGEREYRNLFPDSKANELKEILNDKFAKHGKAQKLKKDISLEEFRERIDQIVEKAFSVVRLSNNAFIFMGYKGCLKLYFEPAELYGEQQPHLVIEKYEDKERLDRAPVESTRIPGSAYLFQYITQALEEEYNRQSVVKVDIVEGLEKLVEKT</sequence>
<reference evidence="1 2" key="1">
    <citation type="journal article" date="2014" name="Int. J. Syst. Evol. Microbiol.">
        <title>Phaeodactylibacter xiamenensis gen. nov., sp. nov., a member of the family Saprospiraceae isolated from the marine alga Phaeodactylum tricornutum.</title>
        <authorList>
            <person name="Chen Z.Jr."/>
            <person name="Lei X."/>
            <person name="Lai Q."/>
            <person name="Li Y."/>
            <person name="Zhang B."/>
            <person name="Zhang J."/>
            <person name="Zhang H."/>
            <person name="Yang L."/>
            <person name="Zheng W."/>
            <person name="Tian Y."/>
            <person name="Yu Z."/>
            <person name="Xu H.Jr."/>
            <person name="Zheng T."/>
        </authorList>
    </citation>
    <scope>NUCLEOTIDE SEQUENCE [LARGE SCALE GENOMIC DNA]</scope>
    <source>
        <strain evidence="1 2">KD52</strain>
    </source>
</reference>
<gene>
    <name evidence="1" type="ORF">IX84_28995</name>
</gene>
<accession>A0A098RYY2</accession>
<dbReference type="EMBL" id="JPOS01000092">
    <property type="protein sequence ID" value="KGE85130.1"/>
    <property type="molecule type" value="Genomic_DNA"/>
</dbReference>
<evidence type="ECO:0000313" key="2">
    <source>
        <dbReference type="Proteomes" id="UP000029736"/>
    </source>
</evidence>
<dbReference type="RefSeq" id="WP_044229063.1">
    <property type="nucleotide sequence ID" value="NZ_JBKAGJ010000011.1"/>
</dbReference>
<proteinExistence type="predicted"/>
<protein>
    <submittedName>
        <fullName evidence="1">Uncharacterized protein</fullName>
    </submittedName>
</protein>